<dbReference type="SUPFAM" id="SSF51215">
    <property type="entry name" value="Regulatory protein AraC"/>
    <property type="match status" value="1"/>
</dbReference>
<dbReference type="AlphaFoldDB" id="A0A511JH13"/>
<comment type="caution">
    <text evidence="5">The sequence shown here is derived from an EMBL/GenBank/DDBJ whole genome shotgun (WGS) entry which is preliminary data.</text>
</comment>
<evidence type="ECO:0000259" key="4">
    <source>
        <dbReference type="PROSITE" id="PS01124"/>
    </source>
</evidence>
<evidence type="ECO:0000256" key="3">
    <source>
        <dbReference type="ARBA" id="ARBA00023163"/>
    </source>
</evidence>
<evidence type="ECO:0000256" key="1">
    <source>
        <dbReference type="ARBA" id="ARBA00023015"/>
    </source>
</evidence>
<keyword evidence="6" id="KW-1185">Reference proteome</keyword>
<dbReference type="InterPro" id="IPR018060">
    <property type="entry name" value="HTH_AraC"/>
</dbReference>
<keyword evidence="1" id="KW-0805">Transcription regulation</keyword>
<feature type="domain" description="HTH araC/xylS-type" evidence="4">
    <location>
        <begin position="204"/>
        <end position="302"/>
    </location>
</feature>
<sequence length="306" mass="32713">MHVPLTHMDEPPIRTREFLREGFAGQRMLVVPRPAVERALGHPVTGKLVVTDAGFFPHASRHGRERAVGAAEHVLLVCTDGSGWCRTGGTTVPVGRGDAVLLRAREPHAYGAGDTDPWTLWWLHVVGSDSGDLVDAARDAAGGPVTHLRDAAPVASLVAQVVDALDDGMTTTAFVRSSGAAWHALAHITATGRRTPGPGLSPVEQAAEHLRATAPRRTSTQELAAMVGLSPSQLNALFRRHLGASPLQYQTQLRMARARELLDSTTSSIASVARAAGYDDPLYFSRHFTGVHGMSPRAYRDRPTGA</sequence>
<dbReference type="SMART" id="SM00342">
    <property type="entry name" value="HTH_ARAC"/>
    <property type="match status" value="1"/>
</dbReference>
<dbReference type="InterPro" id="IPR009057">
    <property type="entry name" value="Homeodomain-like_sf"/>
</dbReference>
<dbReference type="Pfam" id="PF02311">
    <property type="entry name" value="AraC_binding"/>
    <property type="match status" value="1"/>
</dbReference>
<dbReference type="Pfam" id="PF12833">
    <property type="entry name" value="HTH_18"/>
    <property type="match status" value="1"/>
</dbReference>
<organism evidence="5 6">
    <name type="scientific">Cellulomonas terrae</name>
    <dbReference type="NCBI Taxonomy" id="311234"/>
    <lineage>
        <taxon>Bacteria</taxon>
        <taxon>Bacillati</taxon>
        <taxon>Actinomycetota</taxon>
        <taxon>Actinomycetes</taxon>
        <taxon>Micrococcales</taxon>
        <taxon>Cellulomonadaceae</taxon>
        <taxon>Cellulomonas</taxon>
    </lineage>
</organism>
<evidence type="ECO:0000313" key="6">
    <source>
        <dbReference type="Proteomes" id="UP000321049"/>
    </source>
</evidence>
<name>A0A511JH13_9CELL</name>
<keyword evidence="2" id="KW-0238">DNA-binding</keyword>
<dbReference type="InterPro" id="IPR050204">
    <property type="entry name" value="AraC_XylS_family_regulators"/>
</dbReference>
<dbReference type="PANTHER" id="PTHR46796">
    <property type="entry name" value="HTH-TYPE TRANSCRIPTIONAL ACTIVATOR RHAS-RELATED"/>
    <property type="match status" value="1"/>
</dbReference>
<dbReference type="CDD" id="cd06986">
    <property type="entry name" value="cupin_MmsR-like_N"/>
    <property type="match status" value="1"/>
</dbReference>
<dbReference type="Proteomes" id="UP000321049">
    <property type="component" value="Unassembled WGS sequence"/>
</dbReference>
<dbReference type="SUPFAM" id="SSF46689">
    <property type="entry name" value="Homeodomain-like"/>
    <property type="match status" value="2"/>
</dbReference>
<evidence type="ECO:0000256" key="2">
    <source>
        <dbReference type="ARBA" id="ARBA00023125"/>
    </source>
</evidence>
<reference evidence="5 6" key="1">
    <citation type="submission" date="2019-07" db="EMBL/GenBank/DDBJ databases">
        <title>Whole genome shotgun sequence of Cellulomonas terrae NBRC 100819.</title>
        <authorList>
            <person name="Hosoyama A."/>
            <person name="Uohara A."/>
            <person name="Ohji S."/>
            <person name="Ichikawa N."/>
        </authorList>
    </citation>
    <scope>NUCLEOTIDE SEQUENCE [LARGE SCALE GENOMIC DNA]</scope>
    <source>
        <strain evidence="5 6">NBRC 100819</strain>
    </source>
</reference>
<dbReference type="Gene3D" id="2.60.120.280">
    <property type="entry name" value="Regulatory protein AraC"/>
    <property type="match status" value="1"/>
</dbReference>
<evidence type="ECO:0000313" key="5">
    <source>
        <dbReference type="EMBL" id="GEL97282.1"/>
    </source>
</evidence>
<dbReference type="InterPro" id="IPR037923">
    <property type="entry name" value="HTH-like"/>
</dbReference>
<dbReference type="InterPro" id="IPR003313">
    <property type="entry name" value="AraC-bd"/>
</dbReference>
<proteinExistence type="predicted"/>
<dbReference type="Gene3D" id="1.10.10.60">
    <property type="entry name" value="Homeodomain-like"/>
    <property type="match status" value="2"/>
</dbReference>
<dbReference type="PROSITE" id="PS01124">
    <property type="entry name" value="HTH_ARAC_FAMILY_2"/>
    <property type="match status" value="1"/>
</dbReference>
<accession>A0A511JH13</accession>
<keyword evidence="3" id="KW-0804">Transcription</keyword>
<dbReference type="EMBL" id="BJWH01000003">
    <property type="protein sequence ID" value="GEL97282.1"/>
    <property type="molecule type" value="Genomic_DNA"/>
</dbReference>
<dbReference type="GO" id="GO:0003700">
    <property type="term" value="F:DNA-binding transcription factor activity"/>
    <property type="evidence" value="ECO:0007669"/>
    <property type="project" value="InterPro"/>
</dbReference>
<dbReference type="GO" id="GO:0043565">
    <property type="term" value="F:sequence-specific DNA binding"/>
    <property type="evidence" value="ECO:0007669"/>
    <property type="project" value="InterPro"/>
</dbReference>
<protein>
    <submittedName>
        <fullName evidence="5">AraC family transcriptional regulator</fullName>
    </submittedName>
</protein>
<gene>
    <name evidence="5" type="ORF">CTE05_08290</name>
</gene>